<protein>
    <submittedName>
        <fullName evidence="1">Uncharacterized protein</fullName>
    </submittedName>
</protein>
<organism evidence="1">
    <name type="scientific">marine metagenome</name>
    <dbReference type="NCBI Taxonomy" id="408172"/>
    <lineage>
        <taxon>unclassified sequences</taxon>
        <taxon>metagenomes</taxon>
        <taxon>ecological metagenomes</taxon>
    </lineage>
</organism>
<name>A0A381S0U6_9ZZZZ</name>
<evidence type="ECO:0000313" key="1">
    <source>
        <dbReference type="EMBL" id="SUZ97736.1"/>
    </source>
</evidence>
<proteinExistence type="predicted"/>
<dbReference type="EMBL" id="UINC01002536">
    <property type="protein sequence ID" value="SUZ97736.1"/>
    <property type="molecule type" value="Genomic_DNA"/>
</dbReference>
<sequence>MGDLLEMVHRLVARLKSNIPDLVNQNSMLYRPYCGRVAVALG</sequence>
<accession>A0A381S0U6</accession>
<dbReference type="AlphaFoldDB" id="A0A381S0U6"/>
<gene>
    <name evidence="1" type="ORF">METZ01_LOCUS50590</name>
</gene>
<reference evidence="1" key="1">
    <citation type="submission" date="2018-05" db="EMBL/GenBank/DDBJ databases">
        <authorList>
            <person name="Lanie J.A."/>
            <person name="Ng W.-L."/>
            <person name="Kazmierczak K.M."/>
            <person name="Andrzejewski T.M."/>
            <person name="Davidsen T.M."/>
            <person name="Wayne K.J."/>
            <person name="Tettelin H."/>
            <person name="Glass J.I."/>
            <person name="Rusch D."/>
            <person name="Podicherti R."/>
            <person name="Tsui H.-C.T."/>
            <person name="Winkler M.E."/>
        </authorList>
    </citation>
    <scope>NUCLEOTIDE SEQUENCE</scope>
</reference>